<dbReference type="PANTHER" id="PTHR33164:SF99">
    <property type="entry name" value="MARR FAMILY REGULATORY PROTEIN"/>
    <property type="match status" value="1"/>
</dbReference>
<reference evidence="3" key="1">
    <citation type="submission" date="2016-10" db="EMBL/GenBank/DDBJ databases">
        <authorList>
            <person name="Varghese N."/>
            <person name="Submissions S."/>
        </authorList>
    </citation>
    <scope>NUCLEOTIDE SEQUENCE [LARGE SCALE GENOMIC DNA]</scope>
    <source>
        <strain evidence="3">DSM 21368</strain>
    </source>
</reference>
<organism evidence="2 3">
    <name type="scientific">Ruania alba</name>
    <dbReference type="NCBI Taxonomy" id="648782"/>
    <lineage>
        <taxon>Bacteria</taxon>
        <taxon>Bacillati</taxon>
        <taxon>Actinomycetota</taxon>
        <taxon>Actinomycetes</taxon>
        <taxon>Micrococcales</taxon>
        <taxon>Ruaniaceae</taxon>
        <taxon>Ruania</taxon>
    </lineage>
</organism>
<dbReference type="Proteomes" id="UP000199220">
    <property type="component" value="Unassembled WGS sequence"/>
</dbReference>
<dbReference type="GO" id="GO:0003700">
    <property type="term" value="F:DNA-binding transcription factor activity"/>
    <property type="evidence" value="ECO:0007669"/>
    <property type="project" value="InterPro"/>
</dbReference>
<keyword evidence="2" id="KW-0238">DNA-binding</keyword>
<feature type="domain" description="HTH marR-type" evidence="1">
    <location>
        <begin position="23"/>
        <end position="155"/>
    </location>
</feature>
<dbReference type="InterPro" id="IPR036390">
    <property type="entry name" value="WH_DNA-bd_sf"/>
</dbReference>
<accession>A0A1H5L5Y9</accession>
<dbReference type="OrthoDB" id="8635520at2"/>
<dbReference type="SUPFAM" id="SSF46785">
    <property type="entry name" value="Winged helix' DNA-binding domain"/>
    <property type="match status" value="1"/>
</dbReference>
<evidence type="ECO:0000313" key="2">
    <source>
        <dbReference type="EMBL" id="SEE72519.1"/>
    </source>
</evidence>
<dbReference type="AlphaFoldDB" id="A0A1H5L5Y9"/>
<dbReference type="STRING" id="648782.SAMN04488554_2637"/>
<dbReference type="InterPro" id="IPR000835">
    <property type="entry name" value="HTH_MarR-typ"/>
</dbReference>
<dbReference type="InterPro" id="IPR039422">
    <property type="entry name" value="MarR/SlyA-like"/>
</dbReference>
<dbReference type="PROSITE" id="PS50995">
    <property type="entry name" value="HTH_MARR_2"/>
    <property type="match status" value="1"/>
</dbReference>
<evidence type="ECO:0000259" key="1">
    <source>
        <dbReference type="PROSITE" id="PS50995"/>
    </source>
</evidence>
<dbReference type="Pfam" id="PF01047">
    <property type="entry name" value="MarR"/>
    <property type="match status" value="1"/>
</dbReference>
<dbReference type="SMART" id="SM00347">
    <property type="entry name" value="HTH_MARR"/>
    <property type="match status" value="1"/>
</dbReference>
<dbReference type="PANTHER" id="PTHR33164">
    <property type="entry name" value="TRANSCRIPTIONAL REGULATOR, MARR FAMILY"/>
    <property type="match status" value="1"/>
</dbReference>
<dbReference type="InterPro" id="IPR036388">
    <property type="entry name" value="WH-like_DNA-bd_sf"/>
</dbReference>
<dbReference type="Gene3D" id="1.10.10.10">
    <property type="entry name" value="Winged helix-like DNA-binding domain superfamily/Winged helix DNA-binding domain"/>
    <property type="match status" value="1"/>
</dbReference>
<evidence type="ECO:0000313" key="3">
    <source>
        <dbReference type="Proteomes" id="UP000199220"/>
    </source>
</evidence>
<sequence>MTIDAGASGSDPQWLNDDERHAWLALTGLLVRLPGALDAQLERDSDLHFFEYMVLAMLAEQDGNELQMSKLAALTNGSLSRLSHVVRRLERQNLVRRTPCPQDRRATHAVLTDDGLARVEAAAPGHVAHARALVVDAVAPEDLAAFERVAATILDRVDGWHP</sequence>
<dbReference type="GO" id="GO:0003677">
    <property type="term" value="F:DNA binding"/>
    <property type="evidence" value="ECO:0007669"/>
    <property type="project" value="UniProtKB-KW"/>
</dbReference>
<dbReference type="EMBL" id="FNTX01000002">
    <property type="protein sequence ID" value="SEE72519.1"/>
    <property type="molecule type" value="Genomic_DNA"/>
</dbReference>
<keyword evidence="3" id="KW-1185">Reference proteome</keyword>
<protein>
    <submittedName>
        <fullName evidence="2">DNA-binding transcriptional regulator, MarR family</fullName>
    </submittedName>
</protein>
<dbReference type="GO" id="GO:0006950">
    <property type="term" value="P:response to stress"/>
    <property type="evidence" value="ECO:0007669"/>
    <property type="project" value="TreeGrafter"/>
</dbReference>
<proteinExistence type="predicted"/>
<gene>
    <name evidence="2" type="ORF">SAMN04488554_2637</name>
</gene>
<name>A0A1H5L5Y9_9MICO</name>